<dbReference type="Proteomes" id="UP000828048">
    <property type="component" value="Chromosome 3"/>
</dbReference>
<accession>A0ACB7YWE2</accession>
<gene>
    <name evidence="1" type="ORF">Vadar_009887</name>
</gene>
<evidence type="ECO:0000313" key="1">
    <source>
        <dbReference type="EMBL" id="KAH7857179.1"/>
    </source>
</evidence>
<keyword evidence="2" id="KW-1185">Reference proteome</keyword>
<name>A0ACB7YWE2_9ERIC</name>
<reference evidence="1 2" key="1">
    <citation type="journal article" date="2021" name="Hortic Res">
        <title>High-quality reference genome and annotation aids understanding of berry development for evergreen blueberry (Vaccinium darrowii).</title>
        <authorList>
            <person name="Yu J."/>
            <person name="Hulse-Kemp A.M."/>
            <person name="Babiker E."/>
            <person name="Staton M."/>
        </authorList>
    </citation>
    <scope>NUCLEOTIDE SEQUENCE [LARGE SCALE GENOMIC DNA]</scope>
    <source>
        <strain evidence="2">cv. NJ 8807/NJ 8810</strain>
        <tissue evidence="1">Young leaf</tissue>
    </source>
</reference>
<dbReference type="EMBL" id="CM037153">
    <property type="protein sequence ID" value="KAH7857179.1"/>
    <property type="molecule type" value="Genomic_DNA"/>
</dbReference>
<sequence>MMLVPFDTGMTRWGGGHYAQLGWAPSVHWENSSLIGCNHGTSFRGFRELVDSPNMWNRDDRRKCEIFDRIRFRNVKCVNGQENVWRNCGYVDPEAIRKVVSAISGLMSSFLVIAINMTQHLASISHHCWAIWKLRDECVFIGYKSAAFSVILRDFGGSVVEVNYGRIKVSSALAAEAWAIRVACSMARSWEKREAIIESDCGNLIQMLSLPSAMHWSIIEDIILMNEEMEISFVWCKRTANMCANWFATMCRSSVIILVNPCNLPGELFSLMNLDKDGFSLSVFDAQTTDIY</sequence>
<organism evidence="1 2">
    <name type="scientific">Vaccinium darrowii</name>
    <dbReference type="NCBI Taxonomy" id="229202"/>
    <lineage>
        <taxon>Eukaryota</taxon>
        <taxon>Viridiplantae</taxon>
        <taxon>Streptophyta</taxon>
        <taxon>Embryophyta</taxon>
        <taxon>Tracheophyta</taxon>
        <taxon>Spermatophyta</taxon>
        <taxon>Magnoliopsida</taxon>
        <taxon>eudicotyledons</taxon>
        <taxon>Gunneridae</taxon>
        <taxon>Pentapetalae</taxon>
        <taxon>asterids</taxon>
        <taxon>Ericales</taxon>
        <taxon>Ericaceae</taxon>
        <taxon>Vaccinioideae</taxon>
        <taxon>Vaccinieae</taxon>
        <taxon>Vaccinium</taxon>
    </lineage>
</organism>
<comment type="caution">
    <text evidence="1">The sequence shown here is derived from an EMBL/GenBank/DDBJ whole genome shotgun (WGS) entry which is preliminary data.</text>
</comment>
<proteinExistence type="predicted"/>
<evidence type="ECO:0000313" key="2">
    <source>
        <dbReference type="Proteomes" id="UP000828048"/>
    </source>
</evidence>
<protein>
    <submittedName>
        <fullName evidence="1">Uncharacterized protein</fullName>
    </submittedName>
</protein>